<dbReference type="InterPro" id="IPR011006">
    <property type="entry name" value="CheY-like_superfamily"/>
</dbReference>
<gene>
    <name evidence="4" type="ORF">BFP71_13915</name>
</gene>
<accession>A0A1E5SZT2</accession>
<evidence type="ECO:0000259" key="3">
    <source>
        <dbReference type="PROSITE" id="PS50110"/>
    </source>
</evidence>
<evidence type="ECO:0000256" key="2">
    <source>
        <dbReference type="PROSITE-ProRule" id="PRU00169"/>
    </source>
</evidence>
<dbReference type="PANTHER" id="PTHR44591">
    <property type="entry name" value="STRESS RESPONSE REGULATOR PROTEIN 1"/>
    <property type="match status" value="1"/>
</dbReference>
<evidence type="ECO:0000313" key="5">
    <source>
        <dbReference type="Proteomes" id="UP000095552"/>
    </source>
</evidence>
<protein>
    <recommendedName>
        <fullName evidence="3">Response regulatory domain-containing protein</fullName>
    </recommendedName>
</protein>
<dbReference type="AlphaFoldDB" id="A0A1E5SZT2"/>
<dbReference type="InterPro" id="IPR050595">
    <property type="entry name" value="Bact_response_regulator"/>
</dbReference>
<organism evidence="4 5">
    <name type="scientific">Roseivirga misakiensis</name>
    <dbReference type="NCBI Taxonomy" id="1563681"/>
    <lineage>
        <taxon>Bacteria</taxon>
        <taxon>Pseudomonadati</taxon>
        <taxon>Bacteroidota</taxon>
        <taxon>Cytophagia</taxon>
        <taxon>Cytophagales</taxon>
        <taxon>Roseivirgaceae</taxon>
        <taxon>Roseivirga</taxon>
    </lineage>
</organism>
<comment type="caution">
    <text evidence="4">The sequence shown here is derived from an EMBL/GenBank/DDBJ whole genome shotgun (WGS) entry which is preliminary data.</text>
</comment>
<feature type="modified residue" description="4-aspartylphosphate" evidence="2">
    <location>
        <position position="52"/>
    </location>
</feature>
<proteinExistence type="predicted"/>
<dbReference type="PROSITE" id="PS50110">
    <property type="entry name" value="RESPONSE_REGULATORY"/>
    <property type="match status" value="1"/>
</dbReference>
<evidence type="ECO:0000256" key="1">
    <source>
        <dbReference type="ARBA" id="ARBA00022553"/>
    </source>
</evidence>
<dbReference type="Pfam" id="PF00072">
    <property type="entry name" value="Response_reg"/>
    <property type="match status" value="1"/>
</dbReference>
<evidence type="ECO:0000313" key="4">
    <source>
        <dbReference type="EMBL" id="OEK04557.1"/>
    </source>
</evidence>
<dbReference type="SUPFAM" id="SSF52172">
    <property type="entry name" value="CheY-like"/>
    <property type="match status" value="1"/>
</dbReference>
<dbReference type="GO" id="GO:0000160">
    <property type="term" value="P:phosphorelay signal transduction system"/>
    <property type="evidence" value="ECO:0007669"/>
    <property type="project" value="InterPro"/>
</dbReference>
<name>A0A1E5SZT2_9BACT</name>
<dbReference type="SMART" id="SM00448">
    <property type="entry name" value="REC"/>
    <property type="match status" value="1"/>
</dbReference>
<dbReference type="STRING" id="1563681.BFP71_13915"/>
<dbReference type="Proteomes" id="UP000095552">
    <property type="component" value="Unassembled WGS sequence"/>
</dbReference>
<dbReference type="OrthoDB" id="9789181at2"/>
<reference evidence="4 5" key="1">
    <citation type="submission" date="2016-08" db="EMBL/GenBank/DDBJ databases">
        <title>Draft genome of Fabibacter sp. strain SK-8.</title>
        <authorList>
            <person name="Wong S.-K."/>
            <person name="Hamasaki K."/>
            <person name="Yoshizawa S."/>
        </authorList>
    </citation>
    <scope>NUCLEOTIDE SEQUENCE [LARGE SCALE GENOMIC DNA]</scope>
    <source>
        <strain evidence="4 5">SK-8</strain>
    </source>
</reference>
<dbReference type="EMBL" id="MDGQ01000005">
    <property type="protein sequence ID" value="OEK04557.1"/>
    <property type="molecule type" value="Genomic_DNA"/>
</dbReference>
<keyword evidence="1 2" id="KW-0597">Phosphoprotein</keyword>
<dbReference type="PANTHER" id="PTHR44591:SF3">
    <property type="entry name" value="RESPONSE REGULATORY DOMAIN-CONTAINING PROTEIN"/>
    <property type="match status" value="1"/>
</dbReference>
<dbReference type="RefSeq" id="WP_069836062.1">
    <property type="nucleotide sequence ID" value="NZ_MDGQ01000005.1"/>
</dbReference>
<feature type="domain" description="Response regulatory" evidence="3">
    <location>
        <begin position="3"/>
        <end position="119"/>
    </location>
</feature>
<keyword evidence="5" id="KW-1185">Reference proteome</keyword>
<sequence length="132" mass="15050">MRKILIVEDNYMMRVFLLNYLGKTHEVKAVETPTEAQALITQGQHFDLILCDYQEENTEACQILNTLNLQMAWSGTSLFILTDEDKSDQRINALQTGAKDTLSKPFNPKELTLRINSLLNQTNQFTGLRTVA</sequence>
<dbReference type="InterPro" id="IPR001789">
    <property type="entry name" value="Sig_transdc_resp-reg_receiver"/>
</dbReference>
<dbReference type="Gene3D" id="3.40.50.2300">
    <property type="match status" value="1"/>
</dbReference>